<feature type="region of interest" description="Disordered" evidence="1">
    <location>
        <begin position="397"/>
        <end position="416"/>
    </location>
</feature>
<dbReference type="Gene3D" id="3.80.10.10">
    <property type="entry name" value="Ribonuclease Inhibitor"/>
    <property type="match status" value="1"/>
</dbReference>
<accession>A0A077ZQN9</accession>
<feature type="compositionally biased region" description="Low complexity" evidence="1">
    <location>
        <begin position="1"/>
        <end position="11"/>
    </location>
</feature>
<feature type="region of interest" description="Disordered" evidence="1">
    <location>
        <begin position="354"/>
        <end position="392"/>
    </location>
</feature>
<name>A0A077ZQN9_STYLE</name>
<dbReference type="SUPFAM" id="SSF52058">
    <property type="entry name" value="L domain-like"/>
    <property type="match status" value="1"/>
</dbReference>
<dbReference type="PROSITE" id="PS51450">
    <property type="entry name" value="LRR"/>
    <property type="match status" value="1"/>
</dbReference>
<keyword evidence="3" id="KW-1185">Reference proteome</keyword>
<dbReference type="InterPro" id="IPR001611">
    <property type="entry name" value="Leu-rich_rpt"/>
</dbReference>
<evidence type="ECO:0000313" key="3">
    <source>
        <dbReference type="Proteomes" id="UP000039865"/>
    </source>
</evidence>
<reference evidence="2 3" key="1">
    <citation type="submission" date="2014-06" db="EMBL/GenBank/DDBJ databases">
        <authorList>
            <person name="Swart Estienne"/>
        </authorList>
    </citation>
    <scope>NUCLEOTIDE SEQUENCE [LARGE SCALE GENOMIC DNA]</scope>
    <source>
        <strain evidence="2 3">130c</strain>
    </source>
</reference>
<proteinExistence type="predicted"/>
<sequence>MSLSPLSPLSPARMPHPKMKLKTPAEEEEDFDSGQYRSLKFIRSQVQNIEGLRKMTKLVLVGNQATKVPPIKTLRLHFCQLIHFDLSNNMIKNLYGIDLCKSLPFLQVFKVCSNRLYQLSDILAFREHKHLKEFDFKENPHLPFIDKRLIILHRLIMDELTSDRQNQNSVGYLQATYQQIVKPIQSELVISPFDVEHDKKYQQDRQKDHQIAQTPRHYGYFKQLAHLNGQQINLYELKTIGYMEYEELMESKNALLSSSKKNKNKMRGNDKKPLTQYELHKLLREAKEKHDIEQEQLEILKHIQYQIKPEKIKVDEITISPRKLKKYEEQREGKIRENLLKHIRGKHYFEEEKSDLCEEDNVKDEMNVDEEGGDSSDDSEEEDGNKYGKKQKAVLKTKINDLNSSKEQEQQNELESIRKRKSNLVKKIKLKLNDLMMIQRQNSKESTTKDSEEDDHNDNQEIFQLAHQRVSQLEFKPIELELVQQPSIRFQISQANILFDFYPTFNEMNTQMQLKKLEEFFNKSEDELLDALNDKETFQKIETDMIEVQRELSQSMTSLRKGFSFDDVRRFLKEYNSKHKSKDKMLTPAEELVGVVNMYRDGRAKELNLPKIQIKEHDIENILKSGEILPTERFNRLTGILELTDQYKHFKEIEKQKHGGEQGLMKFIKNKEAEEKHQRIVKTHRDRIQAVQSIKLGPQRKMNEADIDQKRYALSIKGTVNFTNNYNLSPTKKTVQSTKNNRSPTKHLNLIKAVSTADLNLVNLRNQAQKAQEDKMRSSYSNTMIRKSQRVMRKSHHDFRGNEQIIQTHRPAIMKGSVHEIFPNINEQLNQPKQAFNLVKKFEKDIRLLPDFKEYDQEIEQNKQSIKQANKFYAYQLNEEQNEGEDGFLPAQYKRELEQKRIQEKKHKKIIIGSKYKINNHPLIKYEELTEIQRRNYPQYFKVSIEDQPEKINDQILSLRQRRQSSMDNQFSKELEIQTLKALVRQIIVKDLKENPQQL</sequence>
<organism evidence="2 3">
    <name type="scientific">Stylonychia lemnae</name>
    <name type="common">Ciliate</name>
    <dbReference type="NCBI Taxonomy" id="5949"/>
    <lineage>
        <taxon>Eukaryota</taxon>
        <taxon>Sar</taxon>
        <taxon>Alveolata</taxon>
        <taxon>Ciliophora</taxon>
        <taxon>Intramacronucleata</taxon>
        <taxon>Spirotrichea</taxon>
        <taxon>Stichotrichia</taxon>
        <taxon>Sporadotrichida</taxon>
        <taxon>Oxytrichidae</taxon>
        <taxon>Stylonychinae</taxon>
        <taxon>Stylonychia</taxon>
    </lineage>
</organism>
<gene>
    <name evidence="2" type="primary">Contig10941.g11694</name>
    <name evidence="2" type="ORF">STYLEM_648</name>
</gene>
<dbReference type="InterPro" id="IPR032675">
    <property type="entry name" value="LRR_dom_sf"/>
</dbReference>
<feature type="region of interest" description="Disordered" evidence="1">
    <location>
        <begin position="1"/>
        <end position="31"/>
    </location>
</feature>
<evidence type="ECO:0000256" key="1">
    <source>
        <dbReference type="SAM" id="MobiDB-lite"/>
    </source>
</evidence>
<evidence type="ECO:0008006" key="4">
    <source>
        <dbReference type="Google" id="ProtNLM"/>
    </source>
</evidence>
<protein>
    <recommendedName>
        <fullName evidence="4">Leucine rich repeat family protein</fullName>
    </recommendedName>
</protein>
<evidence type="ECO:0000313" key="2">
    <source>
        <dbReference type="EMBL" id="CDW71700.1"/>
    </source>
</evidence>
<dbReference type="AlphaFoldDB" id="A0A077ZQN9"/>
<dbReference type="InParanoid" id="A0A077ZQN9"/>
<dbReference type="EMBL" id="CCKQ01000619">
    <property type="protein sequence ID" value="CDW71700.1"/>
    <property type="molecule type" value="Genomic_DNA"/>
</dbReference>
<dbReference type="Proteomes" id="UP000039865">
    <property type="component" value="Unassembled WGS sequence"/>
</dbReference>
<feature type="compositionally biased region" description="Acidic residues" evidence="1">
    <location>
        <begin position="357"/>
        <end position="383"/>
    </location>
</feature>